<protein>
    <submittedName>
        <fullName evidence="2">Uncharacterized protein</fullName>
    </submittedName>
</protein>
<dbReference type="Proteomes" id="UP000654913">
    <property type="component" value="Chromosome 3"/>
</dbReference>
<name>A0A7R7XI86_9EURO</name>
<reference evidence="2" key="2">
    <citation type="submission" date="2021-02" db="EMBL/GenBank/DDBJ databases">
        <title>Aspergillus puulaauensis MK2 genome sequence.</title>
        <authorList>
            <person name="Futagami T."/>
            <person name="Mori K."/>
            <person name="Kadooka C."/>
            <person name="Tanaka T."/>
        </authorList>
    </citation>
    <scope>NUCLEOTIDE SEQUENCE</scope>
    <source>
        <strain evidence="2">MK2</strain>
    </source>
</reference>
<evidence type="ECO:0000256" key="1">
    <source>
        <dbReference type="SAM" id="MobiDB-lite"/>
    </source>
</evidence>
<sequence length="393" mass="44664">MAKLVFATTSHIIRYNSTTLKPTLNRYSLPKTRMSRLSHYNDIEEGEIIETRKPSSRLAVRNISWGGSNRPVSPAREARRMAEPYQNSYKRPQASAPAPRYETPGSASASQPSSKLKLTLEELELEWGKKSPPAGRNGMKMTVRGYVRAVERLLEEDPVIEPVGSGTVDDPRIIWISKADDRPRGRVAGIERICRLACAEMKTTKIWIRKYDHGTTRTFTQTARGKIERTISEDDPHITVYMGHSEDYLYEGHIYIGYSKANPYIPARLAEPEERRFAKDGNKNPIPVLDRQGLRREAYAMGLLPIPIDPDSDSGVNSSDPDSDIYSKAASKGGRWRPSATDPYKIDTWRPSSTVNSYSRNTKRYSNADSYTRDSKRYSNVDPYRDSWRSTKY</sequence>
<keyword evidence="3" id="KW-1185">Reference proteome</keyword>
<evidence type="ECO:0000313" key="3">
    <source>
        <dbReference type="Proteomes" id="UP000654913"/>
    </source>
</evidence>
<dbReference type="GeneID" id="64971955"/>
<feature type="region of interest" description="Disordered" evidence="1">
    <location>
        <begin position="309"/>
        <end position="393"/>
    </location>
</feature>
<proteinExistence type="predicted"/>
<feature type="compositionally biased region" description="Polar residues" evidence="1">
    <location>
        <begin position="350"/>
        <end position="370"/>
    </location>
</feature>
<accession>A0A7R7XI86</accession>
<dbReference type="OrthoDB" id="4510787at2759"/>
<dbReference type="EMBL" id="AP024445">
    <property type="protein sequence ID" value="BCS21950.1"/>
    <property type="molecule type" value="Genomic_DNA"/>
</dbReference>
<dbReference type="KEGG" id="apuu:APUU_30175S"/>
<organism evidence="2 3">
    <name type="scientific">Aspergillus puulaauensis</name>
    <dbReference type="NCBI Taxonomy" id="1220207"/>
    <lineage>
        <taxon>Eukaryota</taxon>
        <taxon>Fungi</taxon>
        <taxon>Dikarya</taxon>
        <taxon>Ascomycota</taxon>
        <taxon>Pezizomycotina</taxon>
        <taxon>Eurotiomycetes</taxon>
        <taxon>Eurotiomycetidae</taxon>
        <taxon>Eurotiales</taxon>
        <taxon>Aspergillaceae</taxon>
        <taxon>Aspergillus</taxon>
    </lineage>
</organism>
<reference evidence="2" key="1">
    <citation type="submission" date="2021-01" db="EMBL/GenBank/DDBJ databases">
        <authorList>
            <consortium name="Aspergillus puulaauensis MK2 genome sequencing consortium"/>
            <person name="Kazuki M."/>
            <person name="Futagami T."/>
        </authorList>
    </citation>
    <scope>NUCLEOTIDE SEQUENCE</scope>
    <source>
        <strain evidence="2">MK2</strain>
    </source>
</reference>
<feature type="region of interest" description="Disordered" evidence="1">
    <location>
        <begin position="83"/>
        <end position="115"/>
    </location>
</feature>
<evidence type="ECO:0000313" key="2">
    <source>
        <dbReference type="EMBL" id="BCS21950.1"/>
    </source>
</evidence>
<dbReference type="AlphaFoldDB" id="A0A7R7XI86"/>
<gene>
    <name evidence="2" type="ORF">APUU_30175S</name>
</gene>
<dbReference type="RefSeq" id="XP_041554144.1">
    <property type="nucleotide sequence ID" value="XM_041701238.1"/>
</dbReference>
<feature type="compositionally biased region" description="Basic and acidic residues" evidence="1">
    <location>
        <begin position="371"/>
        <end position="393"/>
    </location>
</feature>
<feature type="compositionally biased region" description="Polar residues" evidence="1">
    <location>
        <begin position="105"/>
        <end position="114"/>
    </location>
</feature>